<dbReference type="Gene3D" id="3.90.550.10">
    <property type="entry name" value="Spore Coat Polysaccharide Biosynthesis Protein SpsA, Chain A"/>
    <property type="match status" value="1"/>
</dbReference>
<dbReference type="EMBL" id="ACIM02000001">
    <property type="protein sequence ID" value="EEW97508.1"/>
    <property type="molecule type" value="Genomic_DNA"/>
</dbReference>
<keyword evidence="2" id="KW-0808">Transferase</keyword>
<reference evidence="2" key="1">
    <citation type="submission" date="2009-09" db="EMBL/GenBank/DDBJ databases">
        <authorList>
            <person name="Weinstock G."/>
            <person name="Sodergren E."/>
            <person name="Clifton S."/>
            <person name="Fulton L."/>
            <person name="Fulton B."/>
            <person name="Courtney L."/>
            <person name="Fronick C."/>
            <person name="Harrison M."/>
            <person name="Strong C."/>
            <person name="Farmer C."/>
            <person name="Delahaunty K."/>
            <person name="Markovic C."/>
            <person name="Hall O."/>
            <person name="Minx P."/>
            <person name="Tomlinson C."/>
            <person name="Mitreva M."/>
            <person name="Nelson J."/>
            <person name="Hou S."/>
            <person name="Wollam A."/>
            <person name="Pepin K.H."/>
            <person name="Johnson M."/>
            <person name="Bhonagiri V."/>
            <person name="Nash W.E."/>
            <person name="Warren W."/>
            <person name="Chinwalla A."/>
            <person name="Mardis E.R."/>
            <person name="Wilson R.K."/>
        </authorList>
    </citation>
    <scope>NUCLEOTIDE SEQUENCE [LARGE SCALE GENOMIC DNA]</scope>
    <source>
        <strain evidence="2">DSM 15470</strain>
    </source>
</reference>
<feature type="domain" description="Nucleotidyl transferase" evidence="1">
    <location>
        <begin position="2"/>
        <end position="230"/>
    </location>
</feature>
<dbReference type="AlphaFoldDB" id="C9LPM2"/>
<protein>
    <submittedName>
        <fullName evidence="2">Nucleotidyl transferase</fullName>
    </submittedName>
</protein>
<accession>C9LPM2</accession>
<dbReference type="SUPFAM" id="SSF53448">
    <property type="entry name" value="Nucleotide-diphospho-sugar transferases"/>
    <property type="match status" value="1"/>
</dbReference>
<evidence type="ECO:0000313" key="2">
    <source>
        <dbReference type="EMBL" id="EEW97508.1"/>
    </source>
</evidence>
<dbReference type="HOGENOM" id="CLU_029499_2_0_9"/>
<dbReference type="Proteomes" id="UP000004736">
    <property type="component" value="Unassembled WGS sequence"/>
</dbReference>
<dbReference type="InterPro" id="IPR005835">
    <property type="entry name" value="NTP_transferase_dom"/>
</dbReference>
<evidence type="ECO:0000259" key="1">
    <source>
        <dbReference type="Pfam" id="PF00483"/>
    </source>
</evidence>
<dbReference type="GeneID" id="78278070"/>
<organism evidence="2 3">
    <name type="scientific">Dialister invisus DSM 15470</name>
    <dbReference type="NCBI Taxonomy" id="592028"/>
    <lineage>
        <taxon>Bacteria</taxon>
        <taxon>Bacillati</taxon>
        <taxon>Bacillota</taxon>
        <taxon>Negativicutes</taxon>
        <taxon>Veillonellales</taxon>
        <taxon>Veillonellaceae</taxon>
        <taxon>Dialister</taxon>
    </lineage>
</organism>
<dbReference type="PANTHER" id="PTHR22572">
    <property type="entry name" value="SUGAR-1-PHOSPHATE GUANYL TRANSFERASE"/>
    <property type="match status" value="1"/>
</dbReference>
<keyword evidence="3" id="KW-1185">Reference proteome</keyword>
<evidence type="ECO:0000313" key="3">
    <source>
        <dbReference type="Proteomes" id="UP000004736"/>
    </source>
</evidence>
<dbReference type="eggNOG" id="COG1208">
    <property type="taxonomic scope" value="Bacteria"/>
</dbReference>
<dbReference type="RefSeq" id="WP_007070440.1">
    <property type="nucleotide sequence ID" value="NZ_GG698602.1"/>
</dbReference>
<comment type="caution">
    <text evidence="2">The sequence shown here is derived from an EMBL/GenBank/DDBJ whole genome shotgun (WGS) entry which is preliminary data.</text>
</comment>
<dbReference type="CDD" id="cd04181">
    <property type="entry name" value="NTP_transferase"/>
    <property type="match status" value="1"/>
</dbReference>
<dbReference type="InterPro" id="IPR050486">
    <property type="entry name" value="Mannose-1P_guanyltransferase"/>
</dbReference>
<dbReference type="GO" id="GO:0016740">
    <property type="term" value="F:transferase activity"/>
    <property type="evidence" value="ECO:0007669"/>
    <property type="project" value="UniProtKB-KW"/>
</dbReference>
<dbReference type="STRING" id="592028.GCWU000321_01502"/>
<dbReference type="InterPro" id="IPR029044">
    <property type="entry name" value="Nucleotide-diphossugar_trans"/>
</dbReference>
<name>C9LPM2_9FIRM</name>
<dbReference type="Pfam" id="PF00483">
    <property type="entry name" value="NTP_transferase"/>
    <property type="match status" value="1"/>
</dbReference>
<sequence>MKAFLLAAGLGTRLRPLTWTVPKCLVPIQGRPLLAWWMDLFEQHRISEILINTNYLPDPVRKFIKEYNQTRGKVKLVESYEKELLGSGGTVLINRNFVENEEDFFICYADNLTNADLSSMMDFHKKNHALLTMGLFHTNNPTGCGIAVYNKEGKITEFVEKPKYPKSDLANAGIYVVNKKIYDYIPNKSFVDFGGDVLPELVGKMYGYPIKEYLLDVGTWPNYEEAQEKWRK</sequence>
<dbReference type="OrthoDB" id="9801899at2"/>
<gene>
    <name evidence="2" type="ORF">GCWU000321_01502</name>
</gene>
<proteinExistence type="predicted"/>